<organism evidence="2">
    <name type="scientific">marine sediment metagenome</name>
    <dbReference type="NCBI Taxonomy" id="412755"/>
    <lineage>
        <taxon>unclassified sequences</taxon>
        <taxon>metagenomes</taxon>
        <taxon>ecological metagenomes</taxon>
    </lineage>
</organism>
<sequence>MNKNNSIPSLDILFNPRNIAIFEAKENISFFLKGFKRQNYDFEKIYLISSKHDEFFGLRCYRSFDTIPEDTIDLLILSVRRDFLINSLKDILSKKRVNFIHIFTAGTGEFDELGFEIERQLKEIIENYPHTRAIGPNCMGLYSPRGKTAYYPSFPIERGNIGLIFQSGDLHSKMIKFGSRRYNLRFSIGVSIGNCIDIQISEILRYLNQDEETDVICVYFEGFSPFHKNEGKFLLNVLKKMKKPILFMRGGKTKRGQKAVLTHTGALATSGSIWDAIYKQTLTLEIPSSLDELIDYLYLISSYFKRFKKNKQDIVYPKNKRALVILWSGGFGILATDTLTELGIELPLFKGKTLEKLKEIYPIRVGSLSNPLDLPWLTHQKVLAEVSKTAIDESIDLVIVETDAWRDLEGERFKGYYKNLLEMRRYVESLNKIFIIILHQYPSDSLSIFYNMLIKDSFIVYSTIEIAAKSFLKLYEIGKKLEQALIIQSKHST</sequence>
<name>A0A0F9N4P4_9ZZZZ</name>
<dbReference type="PANTHER" id="PTHR42793:SF1">
    <property type="entry name" value="PEPTIDYL-LYSINE N-ACETYLTRANSFERASE PATZ"/>
    <property type="match status" value="1"/>
</dbReference>
<accession>A0A0F9N4P4</accession>
<dbReference type="InterPro" id="IPR003781">
    <property type="entry name" value="CoA-bd"/>
</dbReference>
<comment type="caution">
    <text evidence="2">The sequence shown here is derived from an EMBL/GenBank/DDBJ whole genome shotgun (WGS) entry which is preliminary data.</text>
</comment>
<dbReference type="SUPFAM" id="SSF52210">
    <property type="entry name" value="Succinyl-CoA synthetase domains"/>
    <property type="match status" value="2"/>
</dbReference>
<dbReference type="Gene3D" id="3.40.50.720">
    <property type="entry name" value="NAD(P)-binding Rossmann-like Domain"/>
    <property type="match status" value="1"/>
</dbReference>
<dbReference type="PANTHER" id="PTHR42793">
    <property type="entry name" value="COA BINDING DOMAIN CONTAINING PROTEIN"/>
    <property type="match status" value="1"/>
</dbReference>
<evidence type="ECO:0000259" key="1">
    <source>
        <dbReference type="SMART" id="SM00881"/>
    </source>
</evidence>
<dbReference type="Pfam" id="PF13380">
    <property type="entry name" value="CoA_binding_2"/>
    <property type="match status" value="1"/>
</dbReference>
<proteinExistence type="predicted"/>
<reference evidence="2" key="1">
    <citation type="journal article" date="2015" name="Nature">
        <title>Complex archaea that bridge the gap between prokaryotes and eukaryotes.</title>
        <authorList>
            <person name="Spang A."/>
            <person name="Saw J.H."/>
            <person name="Jorgensen S.L."/>
            <person name="Zaremba-Niedzwiedzka K."/>
            <person name="Martijn J."/>
            <person name="Lind A.E."/>
            <person name="van Eijk R."/>
            <person name="Schleper C."/>
            <person name="Guy L."/>
            <person name="Ettema T.J."/>
        </authorList>
    </citation>
    <scope>NUCLEOTIDE SEQUENCE</scope>
</reference>
<dbReference type="InterPro" id="IPR036291">
    <property type="entry name" value="NAD(P)-bd_dom_sf"/>
</dbReference>
<dbReference type="InterPro" id="IPR016102">
    <property type="entry name" value="Succinyl-CoA_synth-like"/>
</dbReference>
<dbReference type="Pfam" id="PF13607">
    <property type="entry name" value="Succ_CoA_lig"/>
    <property type="match status" value="1"/>
</dbReference>
<protein>
    <recommendedName>
        <fullName evidence="1">CoA-binding domain-containing protein</fullName>
    </recommendedName>
</protein>
<dbReference type="SUPFAM" id="SSF51735">
    <property type="entry name" value="NAD(P)-binding Rossmann-fold domains"/>
    <property type="match status" value="1"/>
</dbReference>
<dbReference type="Gene3D" id="3.40.50.261">
    <property type="entry name" value="Succinyl-CoA synthetase domains"/>
    <property type="match status" value="2"/>
</dbReference>
<dbReference type="InterPro" id="IPR032875">
    <property type="entry name" value="Succ_CoA_lig_flav_dom"/>
</dbReference>
<dbReference type="EMBL" id="LAZR01003805">
    <property type="protein sequence ID" value="KKN14550.1"/>
    <property type="molecule type" value="Genomic_DNA"/>
</dbReference>
<feature type="domain" description="CoA-binding" evidence="1">
    <location>
        <begin position="13"/>
        <end position="107"/>
    </location>
</feature>
<dbReference type="AlphaFoldDB" id="A0A0F9N4P4"/>
<dbReference type="SMART" id="SM00881">
    <property type="entry name" value="CoA_binding"/>
    <property type="match status" value="1"/>
</dbReference>
<evidence type="ECO:0000313" key="2">
    <source>
        <dbReference type="EMBL" id="KKN14550.1"/>
    </source>
</evidence>
<gene>
    <name evidence="2" type="ORF">LCGC14_0994950</name>
</gene>